<proteinExistence type="predicted"/>
<dbReference type="AlphaFoldDB" id="A0A9E6XWA9"/>
<dbReference type="Gene3D" id="1.10.1040.10">
    <property type="entry name" value="N-(1-d-carboxylethyl)-l-norvaline Dehydrogenase, domain 2"/>
    <property type="match status" value="1"/>
</dbReference>
<organism evidence="2 3">
    <name type="scientific">Capillimicrobium parvum</name>
    <dbReference type="NCBI Taxonomy" id="2884022"/>
    <lineage>
        <taxon>Bacteria</taxon>
        <taxon>Bacillati</taxon>
        <taxon>Actinomycetota</taxon>
        <taxon>Thermoleophilia</taxon>
        <taxon>Solirubrobacterales</taxon>
        <taxon>Capillimicrobiaceae</taxon>
        <taxon>Capillimicrobium</taxon>
    </lineage>
</organism>
<sequence>MRKTLGPSDGSPAAGRTLVNFVTGGTDDARAIAAWANAAGAPYLDGAILGYPRDVGASETVVLYGAAETAFREQKASLAPIAGSHRFIGDRPEGPNLVSAALFMQHFASLSGLFEAGTLAAQPGLSMREFTDMVNELMVPLFQEGSADVARRLEDGDFRGDQASIDVYVAGVGDGSRCCAALDFESSVGASSGSFPCRNSSVGPRLRPSACSDHDVGTPP</sequence>
<reference evidence="2" key="1">
    <citation type="journal article" date="2022" name="Int. J. Syst. Evol. Microbiol.">
        <title>Pseudomonas aegrilactucae sp. nov. and Pseudomonas morbosilactucae sp. nov., pathogens causing bacterial rot of lettuce in Japan.</title>
        <authorList>
            <person name="Sawada H."/>
            <person name="Fujikawa T."/>
            <person name="Satou M."/>
        </authorList>
    </citation>
    <scope>NUCLEOTIDE SEQUENCE</scope>
    <source>
        <strain evidence="2">0166_1</strain>
    </source>
</reference>
<feature type="region of interest" description="Disordered" evidence="1">
    <location>
        <begin position="188"/>
        <end position="220"/>
    </location>
</feature>
<dbReference type="InterPro" id="IPR013328">
    <property type="entry name" value="6PGD_dom2"/>
</dbReference>
<accession>A0A9E6XWA9</accession>
<dbReference type="KEGG" id="sbae:DSM104329_02024"/>
<name>A0A9E6XWA9_9ACTN</name>
<dbReference type="EMBL" id="CP087164">
    <property type="protein sequence ID" value="UGS35629.1"/>
    <property type="molecule type" value="Genomic_DNA"/>
</dbReference>
<dbReference type="Gene3D" id="3.40.50.720">
    <property type="entry name" value="NAD(P)-binding Rossmann-like Domain"/>
    <property type="match status" value="1"/>
</dbReference>
<gene>
    <name evidence="2" type="ORF">DSM104329_02024</name>
</gene>
<keyword evidence="3" id="KW-1185">Reference proteome</keyword>
<feature type="compositionally biased region" description="Polar residues" evidence="1">
    <location>
        <begin position="188"/>
        <end position="202"/>
    </location>
</feature>
<evidence type="ECO:0000313" key="3">
    <source>
        <dbReference type="Proteomes" id="UP001162834"/>
    </source>
</evidence>
<evidence type="ECO:0000313" key="2">
    <source>
        <dbReference type="EMBL" id="UGS35629.1"/>
    </source>
</evidence>
<dbReference type="Proteomes" id="UP001162834">
    <property type="component" value="Chromosome"/>
</dbReference>
<evidence type="ECO:0000256" key="1">
    <source>
        <dbReference type="SAM" id="MobiDB-lite"/>
    </source>
</evidence>
<protein>
    <submittedName>
        <fullName evidence="2">Uncharacterized protein</fullName>
    </submittedName>
</protein>